<dbReference type="Pfam" id="PF00149">
    <property type="entry name" value="Metallophos"/>
    <property type="match status" value="1"/>
</dbReference>
<gene>
    <name evidence="3" type="ORF">M9Y10_009816</name>
</gene>
<dbReference type="Gene3D" id="3.60.21.10">
    <property type="match status" value="1"/>
</dbReference>
<evidence type="ECO:0000313" key="4">
    <source>
        <dbReference type="Proteomes" id="UP001470230"/>
    </source>
</evidence>
<protein>
    <submittedName>
        <fullName evidence="3">Transmembrane protein 62</fullName>
    </submittedName>
</protein>
<feature type="transmembrane region" description="Helical" evidence="1">
    <location>
        <begin position="644"/>
        <end position="666"/>
    </location>
</feature>
<dbReference type="SUPFAM" id="SSF56300">
    <property type="entry name" value="Metallo-dependent phosphatases"/>
    <property type="match status" value="1"/>
</dbReference>
<keyword evidence="1" id="KW-1133">Transmembrane helix</keyword>
<evidence type="ECO:0000256" key="1">
    <source>
        <dbReference type="SAM" id="Phobius"/>
    </source>
</evidence>
<feature type="transmembrane region" description="Helical" evidence="1">
    <location>
        <begin position="464"/>
        <end position="483"/>
    </location>
</feature>
<feature type="transmembrane region" description="Helical" evidence="1">
    <location>
        <begin position="614"/>
        <end position="638"/>
    </location>
</feature>
<feature type="transmembrane region" description="Helical" evidence="1">
    <location>
        <begin position="22"/>
        <end position="42"/>
    </location>
</feature>
<dbReference type="PANTHER" id="PTHR14795">
    <property type="entry name" value="HELICASE RELATED"/>
    <property type="match status" value="1"/>
</dbReference>
<feature type="domain" description="Calcineurin-like phosphoesterase" evidence="2">
    <location>
        <begin position="73"/>
        <end position="284"/>
    </location>
</feature>
<dbReference type="InterPro" id="IPR029052">
    <property type="entry name" value="Metallo-depent_PP-like"/>
</dbReference>
<dbReference type="InterPro" id="IPR004843">
    <property type="entry name" value="Calcineurin-like_PHP"/>
</dbReference>
<comment type="caution">
    <text evidence="3">The sequence shown here is derived from an EMBL/GenBank/DDBJ whole genome shotgun (WGS) entry which is preliminary data.</text>
</comment>
<dbReference type="EMBL" id="JAPFFF010000015">
    <property type="protein sequence ID" value="KAK8866848.1"/>
    <property type="molecule type" value="Genomic_DNA"/>
</dbReference>
<keyword evidence="1" id="KW-0472">Membrane</keyword>
<evidence type="ECO:0000259" key="2">
    <source>
        <dbReference type="Pfam" id="PF00149"/>
    </source>
</evidence>
<feature type="transmembrane region" description="Helical" evidence="1">
    <location>
        <begin position="587"/>
        <end position="607"/>
    </location>
</feature>
<keyword evidence="4" id="KW-1185">Reference proteome</keyword>
<proteinExistence type="predicted"/>
<sequence>MECNELFGMINLEKKQCQTKPLIYSLSNYIWLIFIILIMIYFKMRKNYQKVQEIKSFGPLPNWNSSYDPHVFGYISDLHISPFFPETIRDSKTIFSIFNETGVEKILISGDICDNFASNTSIKHGQQYENDFITYKKIVDEYQSDLLIVASGNHDEFGVEKYNSPDHYILQYSDFYRKNEIYKNYENFLISKVAHEDVEIFVMNPYHYPTVRAGLGYYYNITREMIDKIENTLSKPSNSSSRILLTHFPLSYGNVWAKSSSKKTLIDIITSNNITAILAGHSHHELIIHQKASLEIHPMSIKGGEKHGGGYRYISIDNHGLSDQGFRLVNEKPVAILTYPIKKKYVSDMTDFSYHNFNQAEVRVVHFSENPNLKISASCKNKYAKHNKIKTDFLRFQRVIRSNESLYSTPLKQLCDPENIYNNNLNEYHLTFSGDWNYSADFVVGNSVKLDKEILDTDVNMREGLIVIGIICWLIIIFIWFPITPPQYCNELNDWTSNMNCSKEKETFDFVDKAIAIIFGFLAMKSRIYYNIPSWIKTFYFILVLAPLYLPISIMKIGEKSYGAILFCGYYLKSFAFDFWGAILSSYYVIFVLLTSTVVFSAISYLHQTNKLHFVFLIDIAVAFAQIFLLKIAIFNALYQSTSFVYAFTSPFFVFSPICIFCMEIVSLSKFWLNRSPYIQNDKSSQSLTTDHLLLDYC</sequence>
<keyword evidence="1 3" id="KW-0812">Transmembrane</keyword>
<evidence type="ECO:0000313" key="3">
    <source>
        <dbReference type="EMBL" id="KAK8866848.1"/>
    </source>
</evidence>
<feature type="transmembrane region" description="Helical" evidence="1">
    <location>
        <begin position="528"/>
        <end position="550"/>
    </location>
</feature>
<feature type="transmembrane region" description="Helical" evidence="1">
    <location>
        <begin position="562"/>
        <end position="581"/>
    </location>
</feature>
<reference evidence="3 4" key="1">
    <citation type="submission" date="2024-04" db="EMBL/GenBank/DDBJ databases">
        <title>Tritrichomonas musculus Genome.</title>
        <authorList>
            <person name="Alves-Ferreira E."/>
            <person name="Grigg M."/>
            <person name="Lorenzi H."/>
            <person name="Galac M."/>
        </authorList>
    </citation>
    <scope>NUCLEOTIDE SEQUENCE [LARGE SCALE GENOMIC DNA]</scope>
    <source>
        <strain evidence="3 4">EAF2021</strain>
    </source>
</reference>
<name>A0ABR2IPG3_9EUKA</name>
<dbReference type="Proteomes" id="UP001470230">
    <property type="component" value="Unassembled WGS sequence"/>
</dbReference>
<dbReference type="PANTHER" id="PTHR14795:SF0">
    <property type="entry name" value="TRANSMEMBRANE PROTEIN 62"/>
    <property type="match status" value="1"/>
</dbReference>
<organism evidence="3 4">
    <name type="scientific">Tritrichomonas musculus</name>
    <dbReference type="NCBI Taxonomy" id="1915356"/>
    <lineage>
        <taxon>Eukaryota</taxon>
        <taxon>Metamonada</taxon>
        <taxon>Parabasalia</taxon>
        <taxon>Tritrichomonadida</taxon>
        <taxon>Tritrichomonadidae</taxon>
        <taxon>Tritrichomonas</taxon>
    </lineage>
</organism>
<accession>A0ABR2IPG3</accession>